<dbReference type="Proteomes" id="UP000694300">
    <property type="component" value="Unassembled WGS sequence"/>
</dbReference>
<dbReference type="EMBL" id="JADQDF010000001">
    <property type="protein sequence ID" value="MBW0126776.1"/>
    <property type="molecule type" value="Genomic_DNA"/>
</dbReference>
<name>A0ABS6U457_9PSEU</name>
<feature type="compositionally biased region" description="Basic and acidic residues" evidence="1">
    <location>
        <begin position="77"/>
        <end position="89"/>
    </location>
</feature>
<gene>
    <name evidence="2" type="ORF">I4I82_03665</name>
</gene>
<comment type="caution">
    <text evidence="2">The sequence shown here is derived from an EMBL/GenBank/DDBJ whole genome shotgun (WGS) entry which is preliminary data.</text>
</comment>
<feature type="region of interest" description="Disordered" evidence="1">
    <location>
        <begin position="1"/>
        <end position="47"/>
    </location>
</feature>
<dbReference type="RefSeq" id="WP_218592818.1">
    <property type="nucleotide sequence ID" value="NZ_JADQDE010000300.1"/>
</dbReference>
<feature type="compositionally biased region" description="Low complexity" evidence="1">
    <location>
        <begin position="91"/>
        <end position="102"/>
    </location>
</feature>
<feature type="region of interest" description="Disordered" evidence="1">
    <location>
        <begin position="77"/>
        <end position="102"/>
    </location>
</feature>
<reference evidence="2 3" key="1">
    <citation type="submission" date="2020-11" db="EMBL/GenBank/DDBJ databases">
        <title>Pseudonocardia abyssalis sp. nov. and Pseudonocardia oceani sp. nov., description and phylogenomic analysis of two novel actinomycetes isolated from the deep Southern Ocean.</title>
        <authorList>
            <person name="Parra J."/>
        </authorList>
    </citation>
    <scope>NUCLEOTIDE SEQUENCE [LARGE SCALE GENOMIC DNA]</scope>
    <source>
        <strain evidence="3">KRD185</strain>
    </source>
</reference>
<proteinExistence type="predicted"/>
<organism evidence="2 3">
    <name type="scientific">Pseudonocardia oceani</name>
    <dbReference type="NCBI Taxonomy" id="2792013"/>
    <lineage>
        <taxon>Bacteria</taxon>
        <taxon>Bacillati</taxon>
        <taxon>Actinomycetota</taxon>
        <taxon>Actinomycetes</taxon>
        <taxon>Pseudonocardiales</taxon>
        <taxon>Pseudonocardiaceae</taxon>
        <taxon>Pseudonocardia</taxon>
    </lineage>
</organism>
<keyword evidence="3" id="KW-1185">Reference proteome</keyword>
<evidence type="ECO:0000313" key="3">
    <source>
        <dbReference type="Proteomes" id="UP000694300"/>
    </source>
</evidence>
<accession>A0ABS6U457</accession>
<evidence type="ECO:0000313" key="2">
    <source>
        <dbReference type="EMBL" id="MBW0126776.1"/>
    </source>
</evidence>
<protein>
    <submittedName>
        <fullName evidence="2">Uncharacterized protein</fullName>
    </submittedName>
</protein>
<sequence>MESTTRCAPRRRASSALPADVVDSGRCSGTSPTTPPSSSCGSPPPRLVDEVDPADLWAVLIAPAGSRAQGAIVHTASHDDDPAEHERRRAAPAAPVRRAFCR</sequence>
<feature type="compositionally biased region" description="Low complexity" evidence="1">
    <location>
        <begin position="14"/>
        <end position="41"/>
    </location>
</feature>
<evidence type="ECO:0000256" key="1">
    <source>
        <dbReference type="SAM" id="MobiDB-lite"/>
    </source>
</evidence>